<dbReference type="PANTHER" id="PTHR43630">
    <property type="entry name" value="POLY-BETA-1,6-N-ACETYL-D-GLUCOSAMINE SYNTHASE"/>
    <property type="match status" value="1"/>
</dbReference>
<dbReference type="RefSeq" id="WP_379983018.1">
    <property type="nucleotide sequence ID" value="NZ_JBHSFV010000026.1"/>
</dbReference>
<keyword evidence="3 6" id="KW-0808">Transferase</keyword>
<evidence type="ECO:0000256" key="4">
    <source>
        <dbReference type="SAM" id="Phobius"/>
    </source>
</evidence>
<evidence type="ECO:0000259" key="5">
    <source>
        <dbReference type="Pfam" id="PF00535"/>
    </source>
</evidence>
<dbReference type="CDD" id="cd04192">
    <property type="entry name" value="GT_2_like_e"/>
    <property type="match status" value="1"/>
</dbReference>
<proteinExistence type="inferred from homology"/>
<dbReference type="PANTHER" id="PTHR43630:SF1">
    <property type="entry name" value="POLY-BETA-1,6-N-ACETYL-D-GLUCOSAMINE SYNTHASE"/>
    <property type="match status" value="1"/>
</dbReference>
<sequence length="379" mass="42501">MSVVAVMYVIMISYILLIGALSYGARKVSSFTPSVQVPKQGFSVIIPFRNEANHLPGLLESIADLDYPTSLFEILLVNDDSNDASVACIASFIKAHPKINIKILESIRVSDSPKKDAIQTAIETSLFSWIVTTDADCIVPPLWLKTLNAFIQENDCKLVAGPVTLPYRSASFLQVFERMDTLSLAGATMGGFGIRHPFLCNGAHLAYEKEAFVAVGGFHGNDHIASGDDHFMLEKFSITYPKQVHYLKSQQAIITTPFQENWTSFIWQRKRWAAKSIGYTSLFTKSVGLLILLANLVFVVGVVFAFAKADTAAFPFYTLLLLKIITDAFLLYPVAQFFKTRKVFLWYPLCALWYPFISSYIALISLKGGFMWKDRYFKR</sequence>
<evidence type="ECO:0000313" key="6">
    <source>
        <dbReference type="EMBL" id="MFC4636637.1"/>
    </source>
</evidence>
<comment type="caution">
    <text evidence="6">The sequence shown here is derived from an EMBL/GenBank/DDBJ whole genome shotgun (WGS) entry which is preliminary data.</text>
</comment>
<name>A0ABV9I2L9_9FLAO</name>
<evidence type="ECO:0000256" key="2">
    <source>
        <dbReference type="ARBA" id="ARBA00022676"/>
    </source>
</evidence>
<dbReference type="EC" id="2.4.-.-" evidence="6"/>
<dbReference type="InterPro" id="IPR029044">
    <property type="entry name" value="Nucleotide-diphossugar_trans"/>
</dbReference>
<feature type="transmembrane region" description="Helical" evidence="4">
    <location>
        <begin position="344"/>
        <end position="366"/>
    </location>
</feature>
<feature type="transmembrane region" description="Helical" evidence="4">
    <location>
        <begin position="287"/>
        <end position="307"/>
    </location>
</feature>
<evidence type="ECO:0000313" key="7">
    <source>
        <dbReference type="Proteomes" id="UP001596043"/>
    </source>
</evidence>
<keyword evidence="7" id="KW-1185">Reference proteome</keyword>
<feature type="domain" description="Glycosyltransferase 2-like" evidence="5">
    <location>
        <begin position="43"/>
        <end position="164"/>
    </location>
</feature>
<accession>A0ABV9I2L9</accession>
<dbReference type="InterPro" id="IPR001173">
    <property type="entry name" value="Glyco_trans_2-like"/>
</dbReference>
<gene>
    <name evidence="6" type="ORF">ACFO3O_22220</name>
</gene>
<evidence type="ECO:0000256" key="1">
    <source>
        <dbReference type="ARBA" id="ARBA00006739"/>
    </source>
</evidence>
<feature type="transmembrane region" description="Helical" evidence="4">
    <location>
        <begin position="6"/>
        <end position="25"/>
    </location>
</feature>
<reference evidence="7" key="1">
    <citation type="journal article" date="2019" name="Int. J. Syst. Evol. Microbiol.">
        <title>The Global Catalogue of Microorganisms (GCM) 10K type strain sequencing project: providing services to taxonomists for standard genome sequencing and annotation.</title>
        <authorList>
            <consortium name="The Broad Institute Genomics Platform"/>
            <consortium name="The Broad Institute Genome Sequencing Center for Infectious Disease"/>
            <person name="Wu L."/>
            <person name="Ma J."/>
        </authorList>
    </citation>
    <scope>NUCLEOTIDE SEQUENCE [LARGE SCALE GENOMIC DNA]</scope>
    <source>
        <strain evidence="7">YJ-61-S</strain>
    </source>
</reference>
<organism evidence="6 7">
    <name type="scientific">Dokdonia ponticola</name>
    <dbReference type="NCBI Taxonomy" id="2041041"/>
    <lineage>
        <taxon>Bacteria</taxon>
        <taxon>Pseudomonadati</taxon>
        <taxon>Bacteroidota</taxon>
        <taxon>Flavobacteriia</taxon>
        <taxon>Flavobacteriales</taxon>
        <taxon>Flavobacteriaceae</taxon>
        <taxon>Dokdonia</taxon>
    </lineage>
</organism>
<dbReference type="Pfam" id="PF00535">
    <property type="entry name" value="Glycos_transf_2"/>
    <property type="match status" value="1"/>
</dbReference>
<dbReference type="Proteomes" id="UP001596043">
    <property type="component" value="Unassembled WGS sequence"/>
</dbReference>
<comment type="similarity">
    <text evidence="1">Belongs to the glycosyltransferase 2 family.</text>
</comment>
<evidence type="ECO:0000256" key="3">
    <source>
        <dbReference type="ARBA" id="ARBA00022679"/>
    </source>
</evidence>
<protein>
    <submittedName>
        <fullName evidence="6">Glycosyltransferase</fullName>
        <ecNumber evidence="6">2.4.-.-</ecNumber>
    </submittedName>
</protein>
<keyword evidence="4" id="KW-0472">Membrane</keyword>
<feature type="transmembrane region" description="Helical" evidence="4">
    <location>
        <begin position="313"/>
        <end position="332"/>
    </location>
</feature>
<dbReference type="Gene3D" id="3.90.550.10">
    <property type="entry name" value="Spore Coat Polysaccharide Biosynthesis Protein SpsA, Chain A"/>
    <property type="match status" value="1"/>
</dbReference>
<dbReference type="SUPFAM" id="SSF53448">
    <property type="entry name" value="Nucleotide-diphospho-sugar transferases"/>
    <property type="match status" value="1"/>
</dbReference>
<keyword evidence="4" id="KW-1133">Transmembrane helix</keyword>
<keyword evidence="2 6" id="KW-0328">Glycosyltransferase</keyword>
<keyword evidence="4" id="KW-0812">Transmembrane</keyword>
<dbReference type="EMBL" id="JBHSFV010000026">
    <property type="protein sequence ID" value="MFC4636637.1"/>
    <property type="molecule type" value="Genomic_DNA"/>
</dbReference>
<dbReference type="GO" id="GO:0016757">
    <property type="term" value="F:glycosyltransferase activity"/>
    <property type="evidence" value="ECO:0007669"/>
    <property type="project" value="UniProtKB-KW"/>
</dbReference>